<reference evidence="4 5" key="2">
    <citation type="submission" date="2019-02" db="EMBL/GenBank/DDBJ databases">
        <title>'Lichenibacterium ramalinii' gen. nov. sp. nov., 'Lichenibacterium minor' gen. nov. sp. nov.</title>
        <authorList>
            <person name="Pankratov T."/>
        </authorList>
    </citation>
    <scope>NUCLEOTIDE SEQUENCE [LARGE SCALE GENOMIC DNA]</scope>
    <source>
        <strain evidence="4 5">RmlP001</strain>
    </source>
</reference>
<accession>A0A4Q2R748</accession>
<dbReference type="GO" id="GO:0003700">
    <property type="term" value="F:DNA-binding transcription factor activity"/>
    <property type="evidence" value="ECO:0007669"/>
    <property type="project" value="TreeGrafter"/>
</dbReference>
<evidence type="ECO:0000313" key="4">
    <source>
        <dbReference type="EMBL" id="RYB02214.1"/>
    </source>
</evidence>
<dbReference type="InterPro" id="IPR050109">
    <property type="entry name" value="HTH-type_TetR-like_transc_reg"/>
</dbReference>
<dbReference type="SUPFAM" id="SSF48498">
    <property type="entry name" value="Tetracyclin repressor-like, C-terminal domain"/>
    <property type="match status" value="1"/>
</dbReference>
<keyword evidence="1 2" id="KW-0238">DNA-binding</keyword>
<gene>
    <name evidence="4" type="ORF">D3272_22325</name>
</gene>
<dbReference type="InterPro" id="IPR036271">
    <property type="entry name" value="Tet_transcr_reg_TetR-rel_C_sf"/>
</dbReference>
<dbReference type="PRINTS" id="PR00455">
    <property type="entry name" value="HTHTETR"/>
</dbReference>
<evidence type="ECO:0000256" key="1">
    <source>
        <dbReference type="ARBA" id="ARBA00023125"/>
    </source>
</evidence>
<dbReference type="Gene3D" id="1.10.357.10">
    <property type="entry name" value="Tetracycline Repressor, domain 2"/>
    <property type="match status" value="1"/>
</dbReference>
<dbReference type="SUPFAM" id="SSF46689">
    <property type="entry name" value="Homeodomain-like"/>
    <property type="match status" value="1"/>
</dbReference>
<feature type="domain" description="HTH tetR-type" evidence="3">
    <location>
        <begin position="12"/>
        <end position="72"/>
    </location>
</feature>
<sequence>MSIAALSVEPEDARRTRILEAAERAFARHGFHAASMQIVAAEARMSAGNLYRYFSSKEALVSGLAERDQAALAEDFGQLEAADDMLGAMAALLRKHLVAAPIGGCHLALEIWAEAGRNPAVAEVCRAIERVARTRLAAIVAAPAAAAGLTPDFAVRVMLTVTAGLFKRRATEPDFDGEAEIALALAVYRALFAGAIKPEPRATGGSPS</sequence>
<dbReference type="InterPro" id="IPR009057">
    <property type="entry name" value="Homeodomain-like_sf"/>
</dbReference>
<dbReference type="PANTHER" id="PTHR30055:SF226">
    <property type="entry name" value="HTH-TYPE TRANSCRIPTIONAL REGULATOR PKSA"/>
    <property type="match status" value="1"/>
</dbReference>
<evidence type="ECO:0000259" key="3">
    <source>
        <dbReference type="PROSITE" id="PS50977"/>
    </source>
</evidence>
<comment type="caution">
    <text evidence="4">The sequence shown here is derived from an EMBL/GenBank/DDBJ whole genome shotgun (WGS) entry which is preliminary data.</text>
</comment>
<dbReference type="AlphaFoldDB" id="A0A4Q2R748"/>
<dbReference type="PANTHER" id="PTHR30055">
    <property type="entry name" value="HTH-TYPE TRANSCRIPTIONAL REGULATOR RUTR"/>
    <property type="match status" value="1"/>
</dbReference>
<dbReference type="Proteomes" id="UP000289411">
    <property type="component" value="Unassembled WGS sequence"/>
</dbReference>
<dbReference type="InterPro" id="IPR001647">
    <property type="entry name" value="HTH_TetR"/>
</dbReference>
<dbReference type="GO" id="GO:0000976">
    <property type="term" value="F:transcription cis-regulatory region binding"/>
    <property type="evidence" value="ECO:0007669"/>
    <property type="project" value="TreeGrafter"/>
</dbReference>
<dbReference type="EMBL" id="QYBC01000022">
    <property type="protein sequence ID" value="RYB02214.1"/>
    <property type="molecule type" value="Genomic_DNA"/>
</dbReference>
<reference evidence="4 5" key="1">
    <citation type="submission" date="2018-09" db="EMBL/GenBank/DDBJ databases">
        <authorList>
            <person name="Grouzdev D.S."/>
            <person name="Krutkina M.S."/>
        </authorList>
    </citation>
    <scope>NUCLEOTIDE SEQUENCE [LARGE SCALE GENOMIC DNA]</scope>
    <source>
        <strain evidence="4 5">RmlP001</strain>
    </source>
</reference>
<name>A0A4Q2R748_9HYPH</name>
<dbReference type="RefSeq" id="WP_129221426.1">
    <property type="nucleotide sequence ID" value="NZ_QYBC01000022.1"/>
</dbReference>
<proteinExistence type="predicted"/>
<feature type="DNA-binding region" description="H-T-H motif" evidence="2">
    <location>
        <begin position="35"/>
        <end position="54"/>
    </location>
</feature>
<evidence type="ECO:0000313" key="5">
    <source>
        <dbReference type="Proteomes" id="UP000289411"/>
    </source>
</evidence>
<evidence type="ECO:0000256" key="2">
    <source>
        <dbReference type="PROSITE-ProRule" id="PRU00335"/>
    </source>
</evidence>
<dbReference type="OrthoDB" id="9802802at2"/>
<keyword evidence="5" id="KW-1185">Reference proteome</keyword>
<dbReference type="Pfam" id="PF00440">
    <property type="entry name" value="TetR_N"/>
    <property type="match status" value="1"/>
</dbReference>
<organism evidence="4 5">
    <name type="scientific">Lichenibacterium ramalinae</name>
    <dbReference type="NCBI Taxonomy" id="2316527"/>
    <lineage>
        <taxon>Bacteria</taxon>
        <taxon>Pseudomonadati</taxon>
        <taxon>Pseudomonadota</taxon>
        <taxon>Alphaproteobacteria</taxon>
        <taxon>Hyphomicrobiales</taxon>
        <taxon>Lichenihabitantaceae</taxon>
        <taxon>Lichenibacterium</taxon>
    </lineage>
</organism>
<dbReference type="PROSITE" id="PS50977">
    <property type="entry name" value="HTH_TETR_2"/>
    <property type="match status" value="1"/>
</dbReference>
<protein>
    <submittedName>
        <fullName evidence="4">TetR/AcrR family transcriptional regulator</fullName>
    </submittedName>
</protein>